<dbReference type="PANTHER" id="PTHR14619">
    <property type="entry name" value="NEURON-DERIVED NEUROTROPHIC FACTOR"/>
    <property type="match status" value="1"/>
</dbReference>
<gene>
    <name evidence="11" type="ORF">AOXY_G38356</name>
</gene>
<comment type="caution">
    <text evidence="11">The sequence shown here is derived from an EMBL/GenBank/DDBJ whole genome shotgun (WGS) entry which is preliminary data.</text>
</comment>
<dbReference type="Pfam" id="PF01413">
    <property type="entry name" value="C4"/>
    <property type="match status" value="2"/>
</dbReference>
<evidence type="ECO:0000256" key="8">
    <source>
        <dbReference type="ARBA" id="ARBA00023157"/>
    </source>
</evidence>
<dbReference type="AlphaFoldDB" id="A0AAD8CD88"/>
<evidence type="ECO:0000313" key="12">
    <source>
        <dbReference type="Proteomes" id="UP001230051"/>
    </source>
</evidence>
<dbReference type="PANTHER" id="PTHR14619:SF8">
    <property type="entry name" value="COLLAGEN TYPE IV ALPHA 4 CHAIN"/>
    <property type="match status" value="1"/>
</dbReference>
<evidence type="ECO:0000313" key="11">
    <source>
        <dbReference type="EMBL" id="KAK1133240.1"/>
    </source>
</evidence>
<keyword evidence="7" id="KW-0176">Collagen</keyword>
<keyword evidence="3" id="KW-0964">Secreted</keyword>
<evidence type="ECO:0000256" key="9">
    <source>
        <dbReference type="SAM" id="MobiDB-lite"/>
    </source>
</evidence>
<keyword evidence="12" id="KW-1185">Reference proteome</keyword>
<keyword evidence="6" id="KW-0084">Basement membrane</keyword>
<organism evidence="11 12">
    <name type="scientific">Acipenser oxyrinchus oxyrinchus</name>
    <dbReference type="NCBI Taxonomy" id="40147"/>
    <lineage>
        <taxon>Eukaryota</taxon>
        <taxon>Metazoa</taxon>
        <taxon>Chordata</taxon>
        <taxon>Craniata</taxon>
        <taxon>Vertebrata</taxon>
        <taxon>Euteleostomi</taxon>
        <taxon>Actinopterygii</taxon>
        <taxon>Chondrostei</taxon>
        <taxon>Acipenseriformes</taxon>
        <taxon>Acipenseridae</taxon>
        <taxon>Acipenser</taxon>
    </lineage>
</organism>
<dbReference type="Proteomes" id="UP001230051">
    <property type="component" value="Unassembled WGS sequence"/>
</dbReference>
<dbReference type="InterPro" id="IPR016187">
    <property type="entry name" value="CTDL_fold"/>
</dbReference>
<feature type="compositionally biased region" description="Low complexity" evidence="9">
    <location>
        <begin position="90"/>
        <end position="102"/>
    </location>
</feature>
<dbReference type="GO" id="GO:0005201">
    <property type="term" value="F:extracellular matrix structural constituent"/>
    <property type="evidence" value="ECO:0007669"/>
    <property type="project" value="InterPro"/>
</dbReference>
<evidence type="ECO:0000256" key="1">
    <source>
        <dbReference type="ARBA" id="ARBA00003696"/>
    </source>
</evidence>
<keyword evidence="8" id="KW-1015">Disulfide bond</keyword>
<evidence type="ECO:0000256" key="6">
    <source>
        <dbReference type="ARBA" id="ARBA00022869"/>
    </source>
</evidence>
<feature type="region of interest" description="Disordered" evidence="9">
    <location>
        <begin position="1"/>
        <end position="37"/>
    </location>
</feature>
<reference evidence="11" key="1">
    <citation type="submission" date="2022-02" db="EMBL/GenBank/DDBJ databases">
        <title>Atlantic sturgeon de novo genome assembly.</title>
        <authorList>
            <person name="Stock M."/>
            <person name="Klopp C."/>
            <person name="Guiguen Y."/>
            <person name="Cabau C."/>
            <person name="Parinello H."/>
            <person name="Santidrian Yebra-Pimentel E."/>
            <person name="Kuhl H."/>
            <person name="Dirks R.P."/>
            <person name="Guessner J."/>
            <person name="Wuertz S."/>
            <person name="Du K."/>
            <person name="Schartl M."/>
        </authorList>
    </citation>
    <scope>NUCLEOTIDE SEQUENCE</scope>
    <source>
        <strain evidence="11">STURGEONOMICS-FGT-2020</strain>
        <tissue evidence="11">Whole blood</tissue>
    </source>
</reference>
<dbReference type="InterPro" id="IPR001442">
    <property type="entry name" value="Collagen_IV_NC"/>
</dbReference>
<keyword evidence="4" id="KW-0272">Extracellular matrix</keyword>
<accession>A0AAD8CD88</accession>
<proteinExistence type="predicted"/>
<dbReference type="EMBL" id="JAGXEW010001004">
    <property type="protein sequence ID" value="KAK1133240.1"/>
    <property type="molecule type" value="Genomic_DNA"/>
</dbReference>
<dbReference type="GO" id="GO:0005604">
    <property type="term" value="C:basement membrane"/>
    <property type="evidence" value="ECO:0007669"/>
    <property type="project" value="UniProtKB-SubCell"/>
</dbReference>
<dbReference type="SUPFAM" id="SSF56436">
    <property type="entry name" value="C-type lectin-like"/>
    <property type="match status" value="2"/>
</dbReference>
<dbReference type="Pfam" id="PF01391">
    <property type="entry name" value="Collagen"/>
    <property type="match status" value="1"/>
</dbReference>
<name>A0AAD8CD88_ACIOX</name>
<evidence type="ECO:0000256" key="3">
    <source>
        <dbReference type="ARBA" id="ARBA00022525"/>
    </source>
</evidence>
<comment type="function">
    <text evidence="1">Type IV collagen is the major structural component of glomerular basement membranes (GBM), forming a 'chicken-wire' meshwork together with laminins, proteoglycans and entactin/nidogen.</text>
</comment>
<evidence type="ECO:0000259" key="10">
    <source>
        <dbReference type="PROSITE" id="PS51403"/>
    </source>
</evidence>
<dbReference type="InterPro" id="IPR008160">
    <property type="entry name" value="Collagen"/>
</dbReference>
<keyword evidence="5" id="KW-0677">Repeat</keyword>
<evidence type="ECO:0000256" key="5">
    <source>
        <dbReference type="ARBA" id="ARBA00022737"/>
    </source>
</evidence>
<dbReference type="FunFam" id="2.170.240.10:FF:000001">
    <property type="entry name" value="Collagen IV alpha 1 chain"/>
    <property type="match status" value="1"/>
</dbReference>
<dbReference type="PROSITE" id="PS51403">
    <property type="entry name" value="NC1_IV"/>
    <property type="match status" value="1"/>
</dbReference>
<sequence length="380" mass="40944">MGMPGTDGFPGDPGTQDPKVKQEIQVTKEAQAHQVRRSCGECCHSYWGPRPARIDGEPGESGFQGRPGEMGRPGQKGLPGIIGKTGRNGKPGPDGVLGDPGPNGIPGPPGLQGAPGKQGGAGLPGNSVRSVSVGYTLVKHSQSDQVPPCPLGMDRLWDGYSLLYVEGQEKAHNQDLGLAGSCLPRFSTMPLIYCNINEVCYYASRNDKSYWLSTSAHPHDAGVSNEIPQYISRCSVCEVPSLAVAVHSQDISIPPCPAGWRSLWIGYSFLMHTAAGAEGGGQSLVSPGSCLEDFRHAFHRKCNGARCTCHYFANKYSFWLTTVEPRRQFVEAPLETLKAGQHQTRVGRCQVCVEELVAEKPPLPPRLTTKPLLNRARVKH</sequence>
<dbReference type="SMART" id="SM00111">
    <property type="entry name" value="C4"/>
    <property type="match status" value="2"/>
</dbReference>
<protein>
    <recommendedName>
        <fullName evidence="10">Collagen IV NC1 domain-containing protein</fullName>
    </recommendedName>
</protein>
<dbReference type="GO" id="GO:0005581">
    <property type="term" value="C:collagen trimer"/>
    <property type="evidence" value="ECO:0007669"/>
    <property type="project" value="UniProtKB-KW"/>
</dbReference>
<dbReference type="Gene3D" id="2.170.240.10">
    <property type="entry name" value="Collagen IV, non-collagenous"/>
    <property type="match status" value="1"/>
</dbReference>
<feature type="compositionally biased region" description="Low complexity" evidence="9">
    <location>
        <begin position="1"/>
        <end position="15"/>
    </location>
</feature>
<evidence type="ECO:0000256" key="7">
    <source>
        <dbReference type="ARBA" id="ARBA00023119"/>
    </source>
</evidence>
<dbReference type="InterPro" id="IPR036954">
    <property type="entry name" value="Collagen_IV_NC_sf"/>
</dbReference>
<feature type="domain" description="Collagen IV NC1" evidence="10">
    <location>
        <begin position="134"/>
        <end position="356"/>
    </location>
</feature>
<comment type="subcellular location">
    <subcellularLocation>
        <location evidence="2">Secreted</location>
        <location evidence="2">Extracellular space</location>
        <location evidence="2">Extracellular matrix</location>
        <location evidence="2">Basement membrane</location>
    </subcellularLocation>
</comment>
<feature type="region of interest" description="Disordered" evidence="9">
    <location>
        <begin position="49"/>
        <end position="125"/>
    </location>
</feature>
<dbReference type="InterPro" id="IPR019326">
    <property type="entry name" value="NDNF"/>
</dbReference>
<evidence type="ECO:0000256" key="4">
    <source>
        <dbReference type="ARBA" id="ARBA00022530"/>
    </source>
</evidence>
<evidence type="ECO:0000256" key="2">
    <source>
        <dbReference type="ARBA" id="ARBA00004302"/>
    </source>
</evidence>